<dbReference type="EMBL" id="JAETXL010000005">
    <property type="protein sequence ID" value="MBL6277487.1"/>
    <property type="molecule type" value="Genomic_DNA"/>
</dbReference>
<comment type="caution">
    <text evidence="3">The sequence shown here is derived from an EMBL/GenBank/DDBJ whole genome shotgun (WGS) entry which is preliminary data.</text>
</comment>
<keyword evidence="2" id="KW-0472">Membrane</keyword>
<evidence type="ECO:0000313" key="4">
    <source>
        <dbReference type="Proteomes" id="UP000661193"/>
    </source>
</evidence>
<reference evidence="3 4" key="1">
    <citation type="submission" date="2021-01" db="EMBL/GenBank/DDBJ databases">
        <title>Genome sequencing of Micromonospora fiedleri MG-37.</title>
        <authorList>
            <person name="Moreland P.E.J."/>
            <person name="Stach J.E.M."/>
        </authorList>
    </citation>
    <scope>NUCLEOTIDE SEQUENCE [LARGE SCALE GENOMIC DNA]</scope>
    <source>
        <strain evidence="3 4">MG-37</strain>
    </source>
</reference>
<dbReference type="Proteomes" id="UP000661193">
    <property type="component" value="Unassembled WGS sequence"/>
</dbReference>
<evidence type="ECO:0000313" key="3">
    <source>
        <dbReference type="EMBL" id="MBL6277487.1"/>
    </source>
</evidence>
<organism evidence="3 4">
    <name type="scientific">Micromonospora fiedleri</name>
    <dbReference type="NCBI Taxonomy" id="1157498"/>
    <lineage>
        <taxon>Bacteria</taxon>
        <taxon>Bacillati</taxon>
        <taxon>Actinomycetota</taxon>
        <taxon>Actinomycetes</taxon>
        <taxon>Micromonosporales</taxon>
        <taxon>Micromonosporaceae</taxon>
        <taxon>Micromonospora</taxon>
    </lineage>
</organism>
<feature type="transmembrane region" description="Helical" evidence="2">
    <location>
        <begin position="39"/>
        <end position="64"/>
    </location>
</feature>
<keyword evidence="2" id="KW-1133">Transmembrane helix</keyword>
<proteinExistence type="predicted"/>
<evidence type="ECO:0000256" key="1">
    <source>
        <dbReference type="SAM" id="MobiDB-lite"/>
    </source>
</evidence>
<accession>A0ABS1UMD9</accession>
<gene>
    <name evidence="3" type="ORF">JMF97_15105</name>
</gene>
<feature type="compositionally biased region" description="Polar residues" evidence="1">
    <location>
        <begin position="134"/>
        <end position="154"/>
    </location>
</feature>
<keyword evidence="4" id="KW-1185">Reference proteome</keyword>
<feature type="transmembrane region" description="Helical" evidence="2">
    <location>
        <begin position="76"/>
        <end position="100"/>
    </location>
</feature>
<name>A0ABS1UMD9_9ACTN</name>
<evidence type="ECO:0000256" key="2">
    <source>
        <dbReference type="SAM" id="Phobius"/>
    </source>
</evidence>
<feature type="transmembrane region" description="Helical" evidence="2">
    <location>
        <begin position="6"/>
        <end position="27"/>
    </location>
</feature>
<protein>
    <submittedName>
        <fullName evidence="3">Uncharacterized protein</fullName>
    </submittedName>
</protein>
<feature type="region of interest" description="Disordered" evidence="1">
    <location>
        <begin position="111"/>
        <end position="154"/>
    </location>
</feature>
<keyword evidence="2" id="KW-0812">Transmembrane</keyword>
<dbReference type="RefSeq" id="WP_203222160.1">
    <property type="nucleotide sequence ID" value="NZ_JAETXL010000005.1"/>
</dbReference>
<sequence length="154" mass="15806">MNVSGYLLLQVAQELPTLVVLIVGAVLARRLPEPGRRLLSAGTAVLLVFTVLTALWLIALPWLAAENVTGLVTLSTILSVINALVAPVGIGLLIAAALAAHRNAPASGAAVPHAPAAWGAPPPHAQWPPAETHWSPTGSQAPPTDSQAPPTDSR</sequence>